<sequence>QVGLAEYTDEEAHSGTYSAKLMDLDTLPDEIVFYTIPYPCEPNQLYLFSVWVKKVDVNTDPHYLPGNWCQIRDDDRIGFTVGFHGTPIDNAWNWLGDNFFYMDQVDSTEDWRKYEVVAMSPSDAAGVSMRARFTSFPTGTVYYDDFEIRDVTVVVGIEEEDGHEIASSRLLQNYPNPFVHETNIRYQLPKDTYANLAIYDILGRKVITLVDEKHMAGLYTIRWDGRTENGNRVANGIYFYRLTTDDFQSTQKMLILR</sequence>
<dbReference type="Pfam" id="PF13860">
    <property type="entry name" value="FlgD_ig"/>
    <property type="match status" value="1"/>
</dbReference>
<dbReference type="InterPro" id="IPR025965">
    <property type="entry name" value="FlgD/Vpr_Ig-like"/>
</dbReference>
<dbReference type="Gene3D" id="2.60.40.4070">
    <property type="match status" value="1"/>
</dbReference>
<gene>
    <name evidence="2" type="ORF">CH333_02745</name>
</gene>
<dbReference type="Proteomes" id="UP000215215">
    <property type="component" value="Unassembled WGS sequence"/>
</dbReference>
<feature type="non-terminal residue" evidence="2">
    <location>
        <position position="1"/>
    </location>
</feature>
<dbReference type="EMBL" id="NOZQ01000051">
    <property type="protein sequence ID" value="OYD16788.1"/>
    <property type="molecule type" value="Genomic_DNA"/>
</dbReference>
<evidence type="ECO:0000259" key="1">
    <source>
        <dbReference type="Pfam" id="PF13860"/>
    </source>
</evidence>
<accession>A0A235BWP9</accession>
<dbReference type="AlphaFoldDB" id="A0A235BWP9"/>
<feature type="domain" description="FlgD/Vpr Ig-like" evidence="1">
    <location>
        <begin position="183"/>
        <end position="244"/>
    </location>
</feature>
<reference evidence="2 3" key="1">
    <citation type="submission" date="2017-07" db="EMBL/GenBank/DDBJ databases">
        <title>Recovery of genomes from metagenomes via a dereplication, aggregation, and scoring strategy.</title>
        <authorList>
            <person name="Sieber C.M."/>
            <person name="Probst A.J."/>
            <person name="Sharrar A."/>
            <person name="Thomas B.C."/>
            <person name="Hess M."/>
            <person name="Tringe S.G."/>
            <person name="Banfield J.F."/>
        </authorList>
    </citation>
    <scope>NUCLEOTIDE SEQUENCE [LARGE SCALE GENOMIC DNA]</scope>
    <source>
        <strain evidence="2">JGI_Cruoil_03_44_89</strain>
    </source>
</reference>
<organism evidence="2 3">
    <name type="scientific">candidate division WOR-3 bacterium JGI_Cruoil_03_44_89</name>
    <dbReference type="NCBI Taxonomy" id="1973748"/>
    <lineage>
        <taxon>Bacteria</taxon>
        <taxon>Bacteria division WOR-3</taxon>
    </lineage>
</organism>
<evidence type="ECO:0000313" key="2">
    <source>
        <dbReference type="EMBL" id="OYD16788.1"/>
    </source>
</evidence>
<dbReference type="Gene3D" id="2.60.120.260">
    <property type="entry name" value="Galactose-binding domain-like"/>
    <property type="match status" value="1"/>
</dbReference>
<evidence type="ECO:0000313" key="3">
    <source>
        <dbReference type="Proteomes" id="UP000215215"/>
    </source>
</evidence>
<dbReference type="NCBIfam" id="TIGR04183">
    <property type="entry name" value="Por_Secre_tail"/>
    <property type="match status" value="1"/>
</dbReference>
<protein>
    <recommendedName>
        <fullName evidence="1">FlgD/Vpr Ig-like domain-containing protein</fullName>
    </recommendedName>
</protein>
<name>A0A235BWP9_UNCW3</name>
<dbReference type="InterPro" id="IPR026444">
    <property type="entry name" value="Secre_tail"/>
</dbReference>
<comment type="caution">
    <text evidence="2">The sequence shown here is derived from an EMBL/GenBank/DDBJ whole genome shotgun (WGS) entry which is preliminary data.</text>
</comment>
<proteinExistence type="predicted"/>